<dbReference type="AlphaFoldDB" id="A0A7Z0DRA2"/>
<reference evidence="1 2" key="1">
    <citation type="submission" date="2020-07" db="EMBL/GenBank/DDBJ databases">
        <title>Sequencing the genomes of 1000 actinobacteria strains.</title>
        <authorList>
            <person name="Klenk H.-P."/>
        </authorList>
    </citation>
    <scope>NUCLEOTIDE SEQUENCE [LARGE SCALE GENOMIC DNA]</scope>
    <source>
        <strain evidence="1 2">DSM 26487</strain>
    </source>
</reference>
<dbReference type="RefSeq" id="WP_179660549.1">
    <property type="nucleotide sequence ID" value="NZ_JACBZR010000001.1"/>
</dbReference>
<accession>A0A7Z0DRA2</accession>
<gene>
    <name evidence="1" type="ORF">BJ988_004998</name>
</gene>
<keyword evidence="2" id="KW-1185">Reference proteome</keyword>
<sequence>MGDNGQVSVDAMRLDAARQNLNDQRERVLEARKHLADPVGGMFGGSSRGEWLGAVVRKGHQNIDSSLGDTAKGLHETSEAIHDAMVAIEGADVDAAVNAQKFANAVALMSNPLVIFNKNQGPGKYLAI</sequence>
<dbReference type="Proteomes" id="UP000564496">
    <property type="component" value="Unassembled WGS sequence"/>
</dbReference>
<evidence type="ECO:0000313" key="2">
    <source>
        <dbReference type="Proteomes" id="UP000564496"/>
    </source>
</evidence>
<proteinExistence type="predicted"/>
<evidence type="ECO:0000313" key="1">
    <source>
        <dbReference type="EMBL" id="NYI80350.1"/>
    </source>
</evidence>
<organism evidence="1 2">
    <name type="scientific">Nocardioides panzhihuensis</name>
    <dbReference type="NCBI Taxonomy" id="860243"/>
    <lineage>
        <taxon>Bacteria</taxon>
        <taxon>Bacillati</taxon>
        <taxon>Actinomycetota</taxon>
        <taxon>Actinomycetes</taxon>
        <taxon>Propionibacteriales</taxon>
        <taxon>Nocardioidaceae</taxon>
        <taxon>Nocardioides</taxon>
    </lineage>
</organism>
<dbReference type="EMBL" id="JACBZR010000001">
    <property type="protein sequence ID" value="NYI80350.1"/>
    <property type="molecule type" value="Genomic_DNA"/>
</dbReference>
<name>A0A7Z0DRA2_9ACTN</name>
<protein>
    <submittedName>
        <fullName evidence="1">Uncharacterized protein</fullName>
    </submittedName>
</protein>
<comment type="caution">
    <text evidence="1">The sequence shown here is derived from an EMBL/GenBank/DDBJ whole genome shotgun (WGS) entry which is preliminary data.</text>
</comment>